<accession>A0A0N4V0Y1</accession>
<dbReference type="InterPro" id="IPR001304">
    <property type="entry name" value="C-type_lectin-like"/>
</dbReference>
<dbReference type="SUPFAM" id="SSF56436">
    <property type="entry name" value="C-type lectin-like"/>
    <property type="match status" value="1"/>
</dbReference>
<proteinExistence type="predicted"/>
<feature type="domain" description="C-type lectin" evidence="1">
    <location>
        <begin position="1"/>
        <end position="67"/>
    </location>
</feature>
<dbReference type="WBParaSite" id="EVEC_0000358901-mRNA-1">
    <property type="protein sequence ID" value="EVEC_0000358901-mRNA-1"/>
    <property type="gene ID" value="EVEC_0000358901"/>
</dbReference>
<dbReference type="AlphaFoldDB" id="A0A0N4V0Y1"/>
<gene>
    <name evidence="2" type="ORF">EVEC_LOCUS3297</name>
</gene>
<dbReference type="OrthoDB" id="538816at2759"/>
<protein>
    <submittedName>
        <fullName evidence="4">C-type lectin domain-containing protein</fullName>
    </submittedName>
</protein>
<dbReference type="PROSITE" id="PS50041">
    <property type="entry name" value="C_TYPE_LECTIN_2"/>
    <property type="match status" value="1"/>
</dbReference>
<dbReference type="InterPro" id="IPR016186">
    <property type="entry name" value="C-type_lectin-like/link_sf"/>
</dbReference>
<dbReference type="CDD" id="cd00037">
    <property type="entry name" value="CLECT"/>
    <property type="match status" value="1"/>
</dbReference>
<evidence type="ECO:0000313" key="3">
    <source>
        <dbReference type="Proteomes" id="UP000274131"/>
    </source>
</evidence>
<dbReference type="EMBL" id="UXUI01007557">
    <property type="protein sequence ID" value="VDD88154.1"/>
    <property type="molecule type" value="Genomic_DNA"/>
</dbReference>
<evidence type="ECO:0000313" key="4">
    <source>
        <dbReference type="WBParaSite" id="EVEC_0000358901-mRNA-1"/>
    </source>
</evidence>
<reference evidence="2 3" key="2">
    <citation type="submission" date="2018-10" db="EMBL/GenBank/DDBJ databases">
        <authorList>
            <consortium name="Pathogen Informatics"/>
        </authorList>
    </citation>
    <scope>NUCLEOTIDE SEQUENCE [LARGE SCALE GENOMIC DNA]</scope>
</reference>
<sequence>MPNMKYWVGLQRSGNDWQWVDSSTSVYRNWANNVTPTRGCVVANAPGTVAGSWSGMACNQRYQITVAATVFNVYLFATTQSTTVI</sequence>
<evidence type="ECO:0000313" key="2">
    <source>
        <dbReference type="EMBL" id="VDD88154.1"/>
    </source>
</evidence>
<dbReference type="Pfam" id="PF00059">
    <property type="entry name" value="Lectin_C"/>
    <property type="match status" value="1"/>
</dbReference>
<keyword evidence="3" id="KW-1185">Reference proteome</keyword>
<dbReference type="Proteomes" id="UP000274131">
    <property type="component" value="Unassembled WGS sequence"/>
</dbReference>
<name>A0A0N4V0Y1_ENTVE</name>
<organism evidence="4">
    <name type="scientific">Enterobius vermicularis</name>
    <name type="common">Human pinworm</name>
    <dbReference type="NCBI Taxonomy" id="51028"/>
    <lineage>
        <taxon>Eukaryota</taxon>
        <taxon>Metazoa</taxon>
        <taxon>Ecdysozoa</taxon>
        <taxon>Nematoda</taxon>
        <taxon>Chromadorea</taxon>
        <taxon>Rhabditida</taxon>
        <taxon>Spirurina</taxon>
        <taxon>Oxyuridomorpha</taxon>
        <taxon>Oxyuroidea</taxon>
        <taxon>Oxyuridae</taxon>
        <taxon>Enterobius</taxon>
    </lineage>
</organism>
<dbReference type="Gene3D" id="3.10.100.10">
    <property type="entry name" value="Mannose-Binding Protein A, subunit A"/>
    <property type="match status" value="1"/>
</dbReference>
<reference evidence="4" key="1">
    <citation type="submission" date="2017-02" db="UniProtKB">
        <authorList>
            <consortium name="WormBaseParasite"/>
        </authorList>
    </citation>
    <scope>IDENTIFICATION</scope>
</reference>
<evidence type="ECO:0000259" key="1">
    <source>
        <dbReference type="PROSITE" id="PS50041"/>
    </source>
</evidence>
<dbReference type="InterPro" id="IPR016187">
    <property type="entry name" value="CTDL_fold"/>
</dbReference>